<reference evidence="1 2" key="1">
    <citation type="submission" date="2022-04" db="EMBL/GenBank/DDBJ databases">
        <title>Genome sequence of soybean root-associated Caulobacter segnis RL271.</title>
        <authorList>
            <person name="Longley R."/>
            <person name="Bonito G."/>
            <person name="Trigodet F."/>
            <person name="Crosson S."/>
            <person name="Fiebig A."/>
        </authorList>
    </citation>
    <scope>NUCLEOTIDE SEQUENCE [LARGE SCALE GENOMIC DNA]</scope>
    <source>
        <strain evidence="1 2">RL271</strain>
    </source>
</reference>
<evidence type="ECO:0008006" key="3">
    <source>
        <dbReference type="Google" id="ProtNLM"/>
    </source>
</evidence>
<sequence>MLIKDLIEATFAKTVELWGEPVEGMAPKLWPPEPMGQGVPTMAPWVNRPYSPMLRERFEICGRWTIAAHGHWLSTVDMEALWSDEKTAADPLLEGVREQQVAGMENWANEASSLFGPERLSLFAGSDYTYEKVYLLWVDYKPEPELWVYDANGESRYRDLAAYLQAYLDDDVSAANNTWRA</sequence>
<evidence type="ECO:0000313" key="1">
    <source>
        <dbReference type="EMBL" id="USQ93969.1"/>
    </source>
</evidence>
<organism evidence="1 2">
    <name type="scientific">Caulobacter segnis</name>
    <dbReference type="NCBI Taxonomy" id="88688"/>
    <lineage>
        <taxon>Bacteria</taxon>
        <taxon>Pseudomonadati</taxon>
        <taxon>Pseudomonadota</taxon>
        <taxon>Alphaproteobacteria</taxon>
        <taxon>Caulobacterales</taxon>
        <taxon>Caulobacteraceae</taxon>
        <taxon>Caulobacter</taxon>
    </lineage>
</organism>
<keyword evidence="2" id="KW-1185">Reference proteome</keyword>
<gene>
    <name evidence="1" type="ORF">MZV50_15235</name>
</gene>
<proteinExistence type="predicted"/>
<name>A0ABY4ZNL4_9CAUL</name>
<accession>A0ABY4ZNL4</accession>
<dbReference type="Proteomes" id="UP001057520">
    <property type="component" value="Chromosome"/>
</dbReference>
<protein>
    <recommendedName>
        <fullName evidence="3">Knr4/Smi1-like domain-containing protein</fullName>
    </recommendedName>
</protein>
<dbReference type="EMBL" id="CP096040">
    <property type="protein sequence ID" value="USQ93969.1"/>
    <property type="molecule type" value="Genomic_DNA"/>
</dbReference>
<evidence type="ECO:0000313" key="2">
    <source>
        <dbReference type="Proteomes" id="UP001057520"/>
    </source>
</evidence>